<reference evidence="2 3" key="1">
    <citation type="submission" date="2020-08" db="EMBL/GenBank/DDBJ databases">
        <title>Sequencing the genomes of 1000 actinobacteria strains.</title>
        <authorList>
            <person name="Klenk H.-P."/>
        </authorList>
    </citation>
    <scope>NUCLEOTIDE SEQUENCE [LARGE SCALE GENOMIC DNA]</scope>
    <source>
        <strain evidence="2 3">DSM 45298</strain>
    </source>
</reference>
<feature type="compositionally biased region" description="Polar residues" evidence="1">
    <location>
        <begin position="146"/>
        <end position="155"/>
    </location>
</feature>
<keyword evidence="3" id="KW-1185">Reference proteome</keyword>
<gene>
    <name evidence="2" type="ORF">BKA16_002152</name>
</gene>
<evidence type="ECO:0000313" key="3">
    <source>
        <dbReference type="Proteomes" id="UP000551501"/>
    </source>
</evidence>
<proteinExistence type="predicted"/>
<comment type="caution">
    <text evidence="2">The sequence shown here is derived from an EMBL/GenBank/DDBJ whole genome shotgun (WGS) entry which is preliminary data.</text>
</comment>
<accession>A0A840F5T2</accession>
<sequence>MTDDHGLFVDDEHFAEQFPLTPMDDYMIHQTPDPVRVMWTGDPRAYERFWMVSHDSTGDIVVATGASFYPNLDRAEAYAIVNVRGRHSAVRSFRSIGADRADLRIGPIVPQIVRGLREWRYVLEPNEQGIAYDITFTDTTRQVFREPLSNSTSGSPRGRRGDVTSGFEGFGTVSGWVEVDGERIELSPGSVGTRDRHWGTGRGVGGPALSLGGRLHVGTNGNAFVAFDDWTIWGDRLYYPFGDQKKGCAKVFKPTRRLRFEPDTQVFAEAIVDYEFDTGEKAQLHYEKIGQQTAFLRCGMYGGTPGGDIHQGGYDGPDMTEGETLDVTLPRTRIGVRGLDEHLCRVTRDDGASTLGIYQTIDPVAFEACTSGRKGWDFL</sequence>
<dbReference type="EMBL" id="JACIFP010000001">
    <property type="protein sequence ID" value="MBB4135600.1"/>
    <property type="molecule type" value="Genomic_DNA"/>
</dbReference>
<evidence type="ECO:0000256" key="1">
    <source>
        <dbReference type="SAM" id="MobiDB-lite"/>
    </source>
</evidence>
<organism evidence="2 3">
    <name type="scientific">Gordonia humi</name>
    <dbReference type="NCBI Taxonomy" id="686429"/>
    <lineage>
        <taxon>Bacteria</taxon>
        <taxon>Bacillati</taxon>
        <taxon>Actinomycetota</taxon>
        <taxon>Actinomycetes</taxon>
        <taxon>Mycobacteriales</taxon>
        <taxon>Gordoniaceae</taxon>
        <taxon>Gordonia</taxon>
    </lineage>
</organism>
<feature type="region of interest" description="Disordered" evidence="1">
    <location>
        <begin position="146"/>
        <end position="165"/>
    </location>
</feature>
<dbReference type="Proteomes" id="UP000551501">
    <property type="component" value="Unassembled WGS sequence"/>
</dbReference>
<dbReference type="SUPFAM" id="SSF159245">
    <property type="entry name" value="AttH-like"/>
    <property type="match status" value="1"/>
</dbReference>
<evidence type="ECO:0000313" key="2">
    <source>
        <dbReference type="EMBL" id="MBB4135600.1"/>
    </source>
</evidence>
<protein>
    <submittedName>
        <fullName evidence="2">Uncharacterized protein</fullName>
    </submittedName>
</protein>
<name>A0A840F5T2_9ACTN</name>
<dbReference type="RefSeq" id="WP_183370627.1">
    <property type="nucleotide sequence ID" value="NZ_BAABHL010000122.1"/>
</dbReference>
<dbReference type="AlphaFoldDB" id="A0A840F5T2"/>